<organism evidence="3">
    <name type="scientific">Drosophila grimshawi</name>
    <name type="common">Hawaiian fruit fly</name>
    <name type="synonym">Idiomyia grimshawi</name>
    <dbReference type="NCBI Taxonomy" id="7222"/>
    <lineage>
        <taxon>Eukaryota</taxon>
        <taxon>Metazoa</taxon>
        <taxon>Ecdysozoa</taxon>
        <taxon>Arthropoda</taxon>
        <taxon>Hexapoda</taxon>
        <taxon>Insecta</taxon>
        <taxon>Pterygota</taxon>
        <taxon>Neoptera</taxon>
        <taxon>Endopterygota</taxon>
        <taxon>Diptera</taxon>
        <taxon>Brachycera</taxon>
        <taxon>Muscomorpha</taxon>
        <taxon>Ephydroidea</taxon>
        <taxon>Drosophilidae</taxon>
        <taxon>Drosophila</taxon>
        <taxon>Hawaiian Drosophila</taxon>
    </lineage>
</organism>
<keyword evidence="3" id="KW-1185">Reference proteome</keyword>
<dbReference type="OrthoDB" id="7865167at2759"/>
<accession>B4JSQ6</accession>
<evidence type="ECO:0000313" key="3">
    <source>
        <dbReference type="Proteomes" id="UP000001070"/>
    </source>
</evidence>
<dbReference type="eggNOG" id="ENOG502TBIM">
    <property type="taxonomic scope" value="Eukaryota"/>
</dbReference>
<dbReference type="KEGG" id="dgr:6567985"/>
<dbReference type="EMBL" id="CH916373">
    <property type="protein sequence ID" value="EDV94796.1"/>
    <property type="molecule type" value="Genomic_DNA"/>
</dbReference>
<protein>
    <submittedName>
        <fullName evidence="2">GH22798</fullName>
    </submittedName>
</protein>
<evidence type="ECO:0000313" key="2">
    <source>
        <dbReference type="EMBL" id="EDV94796.1"/>
    </source>
</evidence>
<dbReference type="InParanoid" id="B4JSQ6"/>
<dbReference type="OMA" id="HVWIRQQ"/>
<proteinExistence type="predicted"/>
<sequence length="97" mass="11332">MKAHSTAMDVDGDNDDDDNDVDDDDNDDDDDDDVFIQLRHLQANHLFLRAQLTQLAQLHRAVLARRLCQQRCLLEGRAALETQLRRLQFKHNRHWGL</sequence>
<evidence type="ECO:0000256" key="1">
    <source>
        <dbReference type="SAM" id="MobiDB-lite"/>
    </source>
</evidence>
<reference evidence="2 3" key="1">
    <citation type="journal article" date="2007" name="Nature">
        <title>Evolution of genes and genomes on the Drosophila phylogeny.</title>
        <authorList>
            <consortium name="Drosophila 12 Genomes Consortium"/>
            <person name="Clark A.G."/>
            <person name="Eisen M.B."/>
            <person name="Smith D.R."/>
            <person name="Bergman C.M."/>
            <person name="Oliver B."/>
            <person name="Markow T.A."/>
            <person name="Kaufman T.C."/>
            <person name="Kellis M."/>
            <person name="Gelbart W."/>
            <person name="Iyer V.N."/>
            <person name="Pollard D.A."/>
            <person name="Sackton T.B."/>
            <person name="Larracuente A.M."/>
            <person name="Singh N.D."/>
            <person name="Abad J.P."/>
            <person name="Abt D.N."/>
            <person name="Adryan B."/>
            <person name="Aguade M."/>
            <person name="Akashi H."/>
            <person name="Anderson W.W."/>
            <person name="Aquadro C.F."/>
            <person name="Ardell D.H."/>
            <person name="Arguello R."/>
            <person name="Artieri C.G."/>
            <person name="Barbash D.A."/>
            <person name="Barker D."/>
            <person name="Barsanti P."/>
            <person name="Batterham P."/>
            <person name="Batzoglou S."/>
            <person name="Begun D."/>
            <person name="Bhutkar A."/>
            <person name="Blanco E."/>
            <person name="Bosak S.A."/>
            <person name="Bradley R.K."/>
            <person name="Brand A.D."/>
            <person name="Brent M.R."/>
            <person name="Brooks A.N."/>
            <person name="Brown R.H."/>
            <person name="Butlin R.K."/>
            <person name="Caggese C."/>
            <person name="Calvi B.R."/>
            <person name="Bernardo de Carvalho A."/>
            <person name="Caspi A."/>
            <person name="Castrezana S."/>
            <person name="Celniker S.E."/>
            <person name="Chang J.L."/>
            <person name="Chapple C."/>
            <person name="Chatterji S."/>
            <person name="Chinwalla A."/>
            <person name="Civetta A."/>
            <person name="Clifton S.W."/>
            <person name="Comeron J.M."/>
            <person name="Costello J.C."/>
            <person name="Coyne J.A."/>
            <person name="Daub J."/>
            <person name="David R.G."/>
            <person name="Delcher A.L."/>
            <person name="Delehaunty K."/>
            <person name="Do C.B."/>
            <person name="Ebling H."/>
            <person name="Edwards K."/>
            <person name="Eickbush T."/>
            <person name="Evans J.D."/>
            <person name="Filipski A."/>
            <person name="Findeiss S."/>
            <person name="Freyhult E."/>
            <person name="Fulton L."/>
            <person name="Fulton R."/>
            <person name="Garcia A.C."/>
            <person name="Gardiner A."/>
            <person name="Garfield D.A."/>
            <person name="Garvin B.E."/>
            <person name="Gibson G."/>
            <person name="Gilbert D."/>
            <person name="Gnerre S."/>
            <person name="Godfrey J."/>
            <person name="Good R."/>
            <person name="Gotea V."/>
            <person name="Gravely B."/>
            <person name="Greenberg A.J."/>
            <person name="Griffiths-Jones S."/>
            <person name="Gross S."/>
            <person name="Guigo R."/>
            <person name="Gustafson E.A."/>
            <person name="Haerty W."/>
            <person name="Hahn M.W."/>
            <person name="Halligan D.L."/>
            <person name="Halpern A.L."/>
            <person name="Halter G.M."/>
            <person name="Han M.V."/>
            <person name="Heger A."/>
            <person name="Hillier L."/>
            <person name="Hinrichs A.S."/>
            <person name="Holmes I."/>
            <person name="Hoskins R.A."/>
            <person name="Hubisz M.J."/>
            <person name="Hultmark D."/>
            <person name="Huntley M.A."/>
            <person name="Jaffe D.B."/>
            <person name="Jagadeeshan S."/>
            <person name="Jeck W.R."/>
            <person name="Johnson J."/>
            <person name="Jones C.D."/>
            <person name="Jordan W.C."/>
            <person name="Karpen G.H."/>
            <person name="Kataoka E."/>
            <person name="Keightley P.D."/>
            <person name="Kheradpour P."/>
            <person name="Kirkness E.F."/>
            <person name="Koerich L.B."/>
            <person name="Kristiansen K."/>
            <person name="Kudrna D."/>
            <person name="Kulathinal R.J."/>
            <person name="Kumar S."/>
            <person name="Kwok R."/>
            <person name="Lander E."/>
            <person name="Langley C.H."/>
            <person name="Lapoint R."/>
            <person name="Lazzaro B.P."/>
            <person name="Lee S.J."/>
            <person name="Levesque L."/>
            <person name="Li R."/>
            <person name="Lin C.F."/>
            <person name="Lin M.F."/>
            <person name="Lindblad-Toh K."/>
            <person name="Llopart A."/>
            <person name="Long M."/>
            <person name="Low L."/>
            <person name="Lozovsky E."/>
            <person name="Lu J."/>
            <person name="Luo M."/>
            <person name="Machado C.A."/>
            <person name="Makalowski W."/>
            <person name="Marzo M."/>
            <person name="Matsuda M."/>
            <person name="Matzkin L."/>
            <person name="McAllister B."/>
            <person name="McBride C.S."/>
            <person name="McKernan B."/>
            <person name="McKernan K."/>
            <person name="Mendez-Lago M."/>
            <person name="Minx P."/>
            <person name="Mollenhauer M.U."/>
            <person name="Montooth K."/>
            <person name="Mount S.M."/>
            <person name="Mu X."/>
            <person name="Myers E."/>
            <person name="Negre B."/>
            <person name="Newfeld S."/>
            <person name="Nielsen R."/>
            <person name="Noor M.A."/>
            <person name="O'Grady P."/>
            <person name="Pachter L."/>
            <person name="Papaceit M."/>
            <person name="Parisi M.J."/>
            <person name="Parisi M."/>
            <person name="Parts L."/>
            <person name="Pedersen J.S."/>
            <person name="Pesole G."/>
            <person name="Phillippy A.M."/>
            <person name="Ponting C.P."/>
            <person name="Pop M."/>
            <person name="Porcelli D."/>
            <person name="Powell J.R."/>
            <person name="Prohaska S."/>
            <person name="Pruitt K."/>
            <person name="Puig M."/>
            <person name="Quesneville H."/>
            <person name="Ram K.R."/>
            <person name="Rand D."/>
            <person name="Rasmussen M.D."/>
            <person name="Reed L.K."/>
            <person name="Reenan R."/>
            <person name="Reily A."/>
            <person name="Remington K.A."/>
            <person name="Rieger T.T."/>
            <person name="Ritchie M.G."/>
            <person name="Robin C."/>
            <person name="Rogers Y.H."/>
            <person name="Rohde C."/>
            <person name="Rozas J."/>
            <person name="Rubenfield M.J."/>
            <person name="Ruiz A."/>
            <person name="Russo S."/>
            <person name="Salzberg S.L."/>
            <person name="Sanchez-Gracia A."/>
            <person name="Saranga D.J."/>
            <person name="Sato H."/>
            <person name="Schaeffer S.W."/>
            <person name="Schatz M.C."/>
            <person name="Schlenke T."/>
            <person name="Schwartz R."/>
            <person name="Segarra C."/>
            <person name="Singh R.S."/>
            <person name="Sirot L."/>
            <person name="Sirota M."/>
            <person name="Sisneros N.B."/>
            <person name="Smith C.D."/>
            <person name="Smith T.F."/>
            <person name="Spieth J."/>
            <person name="Stage D.E."/>
            <person name="Stark A."/>
            <person name="Stephan W."/>
            <person name="Strausberg R.L."/>
            <person name="Strempel S."/>
            <person name="Sturgill D."/>
            <person name="Sutton G."/>
            <person name="Sutton G.G."/>
            <person name="Tao W."/>
            <person name="Teichmann S."/>
            <person name="Tobari Y.N."/>
            <person name="Tomimura Y."/>
            <person name="Tsolas J.M."/>
            <person name="Valente V.L."/>
            <person name="Venter E."/>
            <person name="Venter J.C."/>
            <person name="Vicario S."/>
            <person name="Vieira F.G."/>
            <person name="Vilella A.J."/>
            <person name="Villasante A."/>
            <person name="Walenz B."/>
            <person name="Wang J."/>
            <person name="Wasserman M."/>
            <person name="Watts T."/>
            <person name="Wilson D."/>
            <person name="Wilson R.K."/>
            <person name="Wing R.A."/>
            <person name="Wolfner M.F."/>
            <person name="Wong A."/>
            <person name="Wong G.K."/>
            <person name="Wu C.I."/>
            <person name="Wu G."/>
            <person name="Yamamoto D."/>
            <person name="Yang H.P."/>
            <person name="Yang S.P."/>
            <person name="Yorke J.A."/>
            <person name="Yoshida K."/>
            <person name="Zdobnov E."/>
            <person name="Zhang P."/>
            <person name="Zhang Y."/>
            <person name="Zimin A.V."/>
            <person name="Baldwin J."/>
            <person name="Abdouelleil A."/>
            <person name="Abdulkadir J."/>
            <person name="Abebe A."/>
            <person name="Abera B."/>
            <person name="Abreu J."/>
            <person name="Acer S.C."/>
            <person name="Aftuck L."/>
            <person name="Alexander A."/>
            <person name="An P."/>
            <person name="Anderson E."/>
            <person name="Anderson S."/>
            <person name="Arachi H."/>
            <person name="Azer M."/>
            <person name="Bachantsang P."/>
            <person name="Barry A."/>
            <person name="Bayul T."/>
            <person name="Berlin A."/>
            <person name="Bessette D."/>
            <person name="Bloom T."/>
            <person name="Blye J."/>
            <person name="Boguslavskiy L."/>
            <person name="Bonnet C."/>
            <person name="Boukhgalter B."/>
            <person name="Bourzgui I."/>
            <person name="Brown A."/>
            <person name="Cahill P."/>
            <person name="Channer S."/>
            <person name="Cheshatsang Y."/>
            <person name="Chuda L."/>
            <person name="Citroen M."/>
            <person name="Collymore A."/>
            <person name="Cooke P."/>
            <person name="Costello M."/>
            <person name="D'Aco K."/>
            <person name="Daza R."/>
            <person name="De Haan G."/>
            <person name="DeGray S."/>
            <person name="DeMaso C."/>
            <person name="Dhargay N."/>
            <person name="Dooley K."/>
            <person name="Dooley E."/>
            <person name="Doricent M."/>
            <person name="Dorje P."/>
            <person name="Dorjee K."/>
            <person name="Dupes A."/>
            <person name="Elong R."/>
            <person name="Falk J."/>
            <person name="Farina A."/>
            <person name="Faro S."/>
            <person name="Ferguson D."/>
            <person name="Fisher S."/>
            <person name="Foley C.D."/>
            <person name="Franke A."/>
            <person name="Friedrich D."/>
            <person name="Gadbois L."/>
            <person name="Gearin G."/>
            <person name="Gearin C.R."/>
            <person name="Giannoukos G."/>
            <person name="Goode T."/>
            <person name="Graham J."/>
            <person name="Grandbois E."/>
            <person name="Grewal S."/>
            <person name="Gyaltsen K."/>
            <person name="Hafez N."/>
            <person name="Hagos B."/>
            <person name="Hall J."/>
            <person name="Henson C."/>
            <person name="Hollinger A."/>
            <person name="Honan T."/>
            <person name="Huard M.D."/>
            <person name="Hughes L."/>
            <person name="Hurhula B."/>
            <person name="Husby M.E."/>
            <person name="Kamat A."/>
            <person name="Kanga B."/>
            <person name="Kashin S."/>
            <person name="Khazanovich D."/>
            <person name="Kisner P."/>
            <person name="Lance K."/>
            <person name="Lara M."/>
            <person name="Lee W."/>
            <person name="Lennon N."/>
            <person name="Letendre F."/>
            <person name="LeVine R."/>
            <person name="Lipovsky A."/>
            <person name="Liu X."/>
            <person name="Liu J."/>
            <person name="Liu S."/>
            <person name="Lokyitsang T."/>
            <person name="Lokyitsang Y."/>
            <person name="Lubonja R."/>
            <person name="Lui A."/>
            <person name="MacDonald P."/>
            <person name="Magnisalis V."/>
            <person name="Maru K."/>
            <person name="Matthews C."/>
            <person name="McCusker W."/>
            <person name="McDonough S."/>
            <person name="Mehta T."/>
            <person name="Meldrim J."/>
            <person name="Meneus L."/>
            <person name="Mihai O."/>
            <person name="Mihalev A."/>
            <person name="Mihova T."/>
            <person name="Mittelman R."/>
            <person name="Mlenga V."/>
            <person name="Montmayeur A."/>
            <person name="Mulrain L."/>
            <person name="Navidi A."/>
            <person name="Naylor J."/>
            <person name="Negash T."/>
            <person name="Nguyen T."/>
            <person name="Nguyen N."/>
            <person name="Nicol R."/>
            <person name="Norbu C."/>
            <person name="Norbu N."/>
            <person name="Novod N."/>
            <person name="O'Neill B."/>
            <person name="Osman S."/>
            <person name="Markiewicz E."/>
            <person name="Oyono O.L."/>
            <person name="Patti C."/>
            <person name="Phunkhang P."/>
            <person name="Pierre F."/>
            <person name="Priest M."/>
            <person name="Raghuraman S."/>
            <person name="Rege F."/>
            <person name="Reyes R."/>
            <person name="Rise C."/>
            <person name="Rogov P."/>
            <person name="Ross K."/>
            <person name="Ryan E."/>
            <person name="Settipalli S."/>
            <person name="Shea T."/>
            <person name="Sherpa N."/>
            <person name="Shi L."/>
            <person name="Shih D."/>
            <person name="Sparrow T."/>
            <person name="Spaulding J."/>
            <person name="Stalker J."/>
            <person name="Stange-Thomann N."/>
            <person name="Stavropoulos S."/>
            <person name="Stone C."/>
            <person name="Strader C."/>
            <person name="Tesfaye S."/>
            <person name="Thomson T."/>
            <person name="Thoulutsang Y."/>
            <person name="Thoulutsang D."/>
            <person name="Topham K."/>
            <person name="Topping I."/>
            <person name="Tsamla T."/>
            <person name="Vassiliev H."/>
            <person name="Vo A."/>
            <person name="Wangchuk T."/>
            <person name="Wangdi T."/>
            <person name="Weiand M."/>
            <person name="Wilkinson J."/>
            <person name="Wilson A."/>
            <person name="Yadav S."/>
            <person name="Young G."/>
            <person name="Yu Q."/>
            <person name="Zembek L."/>
            <person name="Zhong D."/>
            <person name="Zimmer A."/>
            <person name="Zwirko Z."/>
            <person name="Jaffe D.B."/>
            <person name="Alvarez P."/>
            <person name="Brockman W."/>
            <person name="Butler J."/>
            <person name="Chin C."/>
            <person name="Gnerre S."/>
            <person name="Grabherr M."/>
            <person name="Kleber M."/>
            <person name="Mauceli E."/>
            <person name="MacCallum I."/>
        </authorList>
    </citation>
    <scope>NUCLEOTIDE SEQUENCE [LARGE SCALE GENOMIC DNA]</scope>
    <source>
        <strain evidence="3">Tucson 15287-2541.00</strain>
    </source>
</reference>
<dbReference type="HOGENOM" id="CLU_183236_0_0_1"/>
<gene>
    <name evidence="2" type="primary">Dgri\GH22798</name>
    <name evidence="2" type="ORF">Dgri_GH22798</name>
</gene>
<dbReference type="Proteomes" id="UP000001070">
    <property type="component" value="Unassembled WGS sequence"/>
</dbReference>
<dbReference type="STRING" id="7222.B4JSQ6"/>
<feature type="region of interest" description="Disordered" evidence="1">
    <location>
        <begin position="1"/>
        <end position="30"/>
    </location>
</feature>
<feature type="compositionally biased region" description="Acidic residues" evidence="1">
    <location>
        <begin position="10"/>
        <end position="30"/>
    </location>
</feature>
<dbReference type="AlphaFoldDB" id="B4JSQ6"/>
<name>B4JSQ6_DROGR</name>